<feature type="region of interest" description="Disordered" evidence="1">
    <location>
        <begin position="71"/>
        <end position="113"/>
    </location>
</feature>
<evidence type="ECO:0000313" key="2">
    <source>
        <dbReference type="Proteomes" id="UP000887564"/>
    </source>
</evidence>
<feature type="compositionally biased region" description="Polar residues" evidence="1">
    <location>
        <begin position="84"/>
        <end position="96"/>
    </location>
</feature>
<name>A0A914SB27_PAREQ</name>
<protein>
    <submittedName>
        <fullName evidence="3">Uncharacterized protein</fullName>
    </submittedName>
</protein>
<proteinExistence type="predicted"/>
<feature type="compositionally biased region" description="Basic and acidic residues" evidence="1">
    <location>
        <begin position="71"/>
        <end position="83"/>
    </location>
</feature>
<sequence>LPLEQHSYYKTFYPVHCQRSIRWLILPIVSDAADRRRRLLVTLTERFEAETIGRDTSHGHIAVEVHEEDVDKARPLNTEESRETLPQNNEVLSADQQEVAADSPKQLEKKDSL</sequence>
<dbReference type="Proteomes" id="UP000887564">
    <property type="component" value="Unplaced"/>
</dbReference>
<evidence type="ECO:0000313" key="3">
    <source>
        <dbReference type="WBParaSite" id="PEQ_0001456401-mRNA-1"/>
    </source>
</evidence>
<reference evidence="3" key="1">
    <citation type="submission" date="2022-11" db="UniProtKB">
        <authorList>
            <consortium name="WormBaseParasite"/>
        </authorList>
    </citation>
    <scope>IDENTIFICATION</scope>
</reference>
<organism evidence="2 3">
    <name type="scientific">Parascaris equorum</name>
    <name type="common">Equine roundworm</name>
    <dbReference type="NCBI Taxonomy" id="6256"/>
    <lineage>
        <taxon>Eukaryota</taxon>
        <taxon>Metazoa</taxon>
        <taxon>Ecdysozoa</taxon>
        <taxon>Nematoda</taxon>
        <taxon>Chromadorea</taxon>
        <taxon>Rhabditida</taxon>
        <taxon>Spirurina</taxon>
        <taxon>Ascaridomorpha</taxon>
        <taxon>Ascaridoidea</taxon>
        <taxon>Ascarididae</taxon>
        <taxon>Parascaris</taxon>
    </lineage>
</organism>
<evidence type="ECO:0000256" key="1">
    <source>
        <dbReference type="SAM" id="MobiDB-lite"/>
    </source>
</evidence>
<keyword evidence="2" id="KW-1185">Reference proteome</keyword>
<dbReference type="AlphaFoldDB" id="A0A914SB27"/>
<dbReference type="WBParaSite" id="PEQ_0001456401-mRNA-1">
    <property type="protein sequence ID" value="PEQ_0001456401-mRNA-1"/>
    <property type="gene ID" value="PEQ_0001456401"/>
</dbReference>
<accession>A0A914SB27</accession>